<evidence type="ECO:0000313" key="3">
    <source>
        <dbReference type="EMBL" id="QZA06109.1"/>
    </source>
</evidence>
<dbReference type="Proteomes" id="UP000036464">
    <property type="component" value="Unassembled WGS sequence"/>
</dbReference>
<reference evidence="2 4" key="1">
    <citation type="submission" date="2015-05" db="EMBL/GenBank/DDBJ databases">
        <title>Genome sequence of Mycobacterium heraklionense Davo strain.</title>
        <authorList>
            <person name="Greninger A.L."/>
            <person name="Cunningham G."/>
            <person name="Miller S."/>
        </authorList>
    </citation>
    <scope>NUCLEOTIDE SEQUENCE [LARGE SCALE GENOMIC DNA]</scope>
    <source>
        <strain evidence="2 4">Davo</strain>
    </source>
</reference>
<reference evidence="3" key="2">
    <citation type="submission" date="2021-08" db="EMBL/GenBank/DDBJ databases">
        <title>Whole genome sequencing of non-tuberculosis mycobacteria type-strains.</title>
        <authorList>
            <person name="Igarashi Y."/>
            <person name="Osugi A."/>
            <person name="Mitarai S."/>
        </authorList>
    </citation>
    <scope>NUCLEOTIDE SEQUENCE</scope>
    <source>
        <strain evidence="3">JCM 30995</strain>
    </source>
</reference>
<keyword evidence="1" id="KW-0472">Membrane</keyword>
<dbReference type="EMBL" id="CP080997">
    <property type="protein sequence ID" value="QZA06109.1"/>
    <property type="molecule type" value="Genomic_DNA"/>
</dbReference>
<evidence type="ECO:0000256" key="1">
    <source>
        <dbReference type="SAM" id="Phobius"/>
    </source>
</evidence>
<dbReference type="KEGG" id="mher:K3U94_13685"/>
<keyword evidence="1" id="KW-1133">Transmembrane helix</keyword>
<feature type="transmembrane region" description="Helical" evidence="1">
    <location>
        <begin position="31"/>
        <end position="53"/>
    </location>
</feature>
<dbReference type="Proteomes" id="UP000825008">
    <property type="component" value="Chromosome"/>
</dbReference>
<sequence length="92" mass="8263">MLESLIAGAIGGALGGKGADMSAKIPSPGGLGSLISGGLGGLAGGGLLNSILTSGAAGGFDLANAAGSLVGGGVLGTIVTALVGMVVKANKS</sequence>
<evidence type="ECO:0000313" key="5">
    <source>
        <dbReference type="Proteomes" id="UP000825008"/>
    </source>
</evidence>
<feature type="transmembrane region" description="Helical" evidence="1">
    <location>
        <begin position="65"/>
        <end position="87"/>
    </location>
</feature>
<name>A0A9X7ZDT0_9MYCO</name>
<evidence type="ECO:0000313" key="2">
    <source>
        <dbReference type="EMBL" id="KLO30005.1"/>
    </source>
</evidence>
<dbReference type="EMBL" id="LDPO01000004">
    <property type="protein sequence ID" value="KLO30005.1"/>
    <property type="molecule type" value="Genomic_DNA"/>
</dbReference>
<evidence type="ECO:0008006" key="6">
    <source>
        <dbReference type="Google" id="ProtNLM"/>
    </source>
</evidence>
<evidence type="ECO:0000313" key="4">
    <source>
        <dbReference type="Proteomes" id="UP000036464"/>
    </source>
</evidence>
<dbReference type="RefSeq" id="WP_047318428.1">
    <property type="nucleotide sequence ID" value="NZ_CP080997.1"/>
</dbReference>
<dbReference type="AlphaFoldDB" id="A0A9X7ZDT0"/>
<proteinExistence type="predicted"/>
<protein>
    <recommendedName>
        <fullName evidence="6">DNA methyltransferase</fullName>
    </recommendedName>
</protein>
<gene>
    <name evidence="2" type="ORF">ABW16_06960</name>
    <name evidence="3" type="ORF">K3U94_13685</name>
</gene>
<accession>A0A9X7ZDT0</accession>
<keyword evidence="1" id="KW-0812">Transmembrane</keyword>
<keyword evidence="4" id="KW-1185">Reference proteome</keyword>
<organism evidence="3 5">
    <name type="scientific">Mycolicibacter heraklionensis</name>
    <dbReference type="NCBI Taxonomy" id="512402"/>
    <lineage>
        <taxon>Bacteria</taxon>
        <taxon>Bacillati</taxon>
        <taxon>Actinomycetota</taxon>
        <taxon>Actinomycetes</taxon>
        <taxon>Mycobacteriales</taxon>
        <taxon>Mycobacteriaceae</taxon>
        <taxon>Mycolicibacter</taxon>
    </lineage>
</organism>